<sequence>MSSVTTKPITMVVLDIESYDVGDFAQRFGYEPINVLVKSLPAREIKLSWVDPSFHDGASLLEAEKTRTFEHLGSAITWARRQIFHGKVFGDVVDLELIERRRSTHLDGIDTKKRQFAIRQNGISELSFPPFSGRELTENKPARRIRPAFRR</sequence>
<evidence type="ECO:0000256" key="1">
    <source>
        <dbReference type="SAM" id="MobiDB-lite"/>
    </source>
</evidence>
<proteinExistence type="predicted"/>
<name>A0A385E9K8_9CAUD</name>
<accession>A0A385E9K8</accession>
<evidence type="ECO:0000313" key="3">
    <source>
        <dbReference type="Proteomes" id="UP000258997"/>
    </source>
</evidence>
<evidence type="ECO:0000313" key="2">
    <source>
        <dbReference type="EMBL" id="AXQ68360.1"/>
    </source>
</evidence>
<keyword evidence="3" id="KW-1185">Reference proteome</keyword>
<feature type="compositionally biased region" description="Basic residues" evidence="1">
    <location>
        <begin position="142"/>
        <end position="151"/>
    </location>
</feature>
<gene>
    <name evidence="2" type="ORF">CcrBL10_gp156c</name>
</gene>
<feature type="region of interest" description="Disordered" evidence="1">
    <location>
        <begin position="132"/>
        <end position="151"/>
    </location>
</feature>
<dbReference type="Proteomes" id="UP000258997">
    <property type="component" value="Segment"/>
</dbReference>
<organism evidence="2 3">
    <name type="scientific">Caulobacter phage CcrBL10</name>
    <dbReference type="NCBI Taxonomy" id="2283269"/>
    <lineage>
        <taxon>Viruses</taxon>
        <taxon>Duplodnaviria</taxon>
        <taxon>Heunggongvirae</taxon>
        <taxon>Uroviricota</taxon>
        <taxon>Caudoviricetes</taxon>
        <taxon>Jeanschmidtviridae</taxon>
        <taxon>Poindextervirus</taxon>
        <taxon>Poindextervirus BL10</taxon>
    </lineage>
</organism>
<reference evidence="2 3" key="1">
    <citation type="submission" date="2018-07" db="EMBL/GenBank/DDBJ databases">
        <title>Giant CbK-like Caulobacter bacteriophages have genetically divergent genomes.</title>
        <authorList>
            <person name="Wilson K.M."/>
            <person name="Ely B."/>
        </authorList>
    </citation>
    <scope>NUCLEOTIDE SEQUENCE [LARGE SCALE GENOMIC DNA]</scope>
</reference>
<dbReference type="EMBL" id="MH588544">
    <property type="protein sequence ID" value="AXQ68360.1"/>
    <property type="molecule type" value="Genomic_DNA"/>
</dbReference>
<protein>
    <submittedName>
        <fullName evidence="2">Uncharacterized protein</fullName>
    </submittedName>
</protein>